<accession>A0A0W0SGJ4</accession>
<evidence type="ECO:0000313" key="1">
    <source>
        <dbReference type="EMBL" id="KTC82570.1"/>
    </source>
</evidence>
<dbReference type="PATRIC" id="fig|28084.5.peg.266"/>
<proteinExistence type="predicted"/>
<dbReference type="NCBIfam" id="NF043026">
    <property type="entry name" value="T4SS_AnkK"/>
    <property type="match status" value="1"/>
</dbReference>
<dbReference type="InterPro" id="IPR049972">
    <property type="entry name" value="T4SS_AnkK"/>
</dbReference>
<dbReference type="EMBL" id="LNXW01000008">
    <property type="protein sequence ID" value="KTC82570.1"/>
    <property type="molecule type" value="Genomic_DNA"/>
</dbReference>
<dbReference type="RefSeq" id="WP_058387261.1">
    <property type="nucleotide sequence ID" value="NZ_LNXW01000008.1"/>
</dbReference>
<organism evidence="1 2">
    <name type="scientific">Legionella cherrii</name>
    <dbReference type="NCBI Taxonomy" id="28084"/>
    <lineage>
        <taxon>Bacteria</taxon>
        <taxon>Pseudomonadati</taxon>
        <taxon>Pseudomonadota</taxon>
        <taxon>Gammaproteobacteria</taxon>
        <taxon>Legionellales</taxon>
        <taxon>Legionellaceae</taxon>
        <taxon>Legionella</taxon>
    </lineage>
</organism>
<dbReference type="AlphaFoldDB" id="A0A0W0SGJ4"/>
<reference evidence="1 2" key="1">
    <citation type="submission" date="2015-11" db="EMBL/GenBank/DDBJ databases">
        <title>Genomic analysis of 38 Legionella species identifies large and diverse effector repertoires.</title>
        <authorList>
            <person name="Burstein D."/>
            <person name="Amaro F."/>
            <person name="Zusman T."/>
            <person name="Lifshitz Z."/>
            <person name="Cohen O."/>
            <person name="Gilbert J.A."/>
            <person name="Pupko T."/>
            <person name="Shuman H.A."/>
            <person name="Segal G."/>
        </authorList>
    </citation>
    <scope>NUCLEOTIDE SEQUENCE [LARGE SCALE GENOMIC DNA]</scope>
    <source>
        <strain evidence="1 2">ORW</strain>
    </source>
</reference>
<dbReference type="InterPro" id="IPR036770">
    <property type="entry name" value="Ankyrin_rpt-contain_sf"/>
</dbReference>
<evidence type="ECO:0000313" key="2">
    <source>
        <dbReference type="Proteomes" id="UP000054921"/>
    </source>
</evidence>
<name>A0A0W0SGJ4_9GAMM</name>
<sequence length="646" mass="74429">MAEFFHIKDINKGPATQATAHVAFLNAIYTPPDNQNSPYRIIYKKNKYGLPELSRLEVMFSQLARLFLLPELTPANNLVVNEDHRILGLAVQHLCYVIANREGLEHHFYTLKNTDDGCDCAPKKVEVPTKIPIYFLDKLPQGFFADLVNAEEAGQLTIDYESLASIFATSYTLEEDDLHKGNYGFYLVERAGKPHAVFFKIDHDLMFVDSIMGFKTRRPFHLFHGPHAFDITVDDLESLMCLSTSCNAYWPTNFGYVANPFDNKEYRSYAEINAFAQLGNNSRFIRAKWKSFFKHILMPQELIQQTLHDCADMSKASERAQVALMIQATTARLARLRAVLFSSQEFRNYVSQLDEQQAHAFVKEIIPLRWATEKVLQQIKDSIARFKELSQNEDGFDPEDTPLHVAIKLGEYRYEETLDMFGEFINVRNRAGKTPLDIALERVQGEPIDHDTVQNNGFLIAKHLLINEAQHAKEYKSELLLTIRSYHFKNPYLKRISEDMDYRDFKQILRDIGEDHQFGLKFKKDLALGCIKHFIQLNKGFPDFNDQLQQLKDDINGCSSEEEAAGVKYIRQLRSRLWIIRQLRGLYGWTSTQWEANTLINQAMAQHKPNEHSLFSFFSCFSAGERERPIRSEEQDLGCAGTIAVC</sequence>
<protein>
    <submittedName>
        <fullName evidence="1">Substrate of the Dot/Icm secretion system</fullName>
    </submittedName>
</protein>
<dbReference type="SUPFAM" id="SSF48403">
    <property type="entry name" value="Ankyrin repeat"/>
    <property type="match status" value="1"/>
</dbReference>
<gene>
    <name evidence="1" type="primary">ankK</name>
    <name evidence="1" type="ORF">Lche_0250</name>
</gene>
<comment type="caution">
    <text evidence="1">The sequence shown here is derived from an EMBL/GenBank/DDBJ whole genome shotgun (WGS) entry which is preliminary data.</text>
</comment>
<dbReference type="OrthoDB" id="5652348at2"/>
<dbReference type="STRING" id="28084.Lche_0250"/>
<dbReference type="Proteomes" id="UP000054921">
    <property type="component" value="Unassembled WGS sequence"/>
</dbReference>